<dbReference type="Pfam" id="PF21938">
    <property type="entry name" value="CAP_N"/>
    <property type="match status" value="1"/>
</dbReference>
<dbReference type="Proteomes" id="UP001217089">
    <property type="component" value="Unassembled WGS sequence"/>
</dbReference>
<reference evidence="3 4" key="1">
    <citation type="submission" date="2022-12" db="EMBL/GenBank/DDBJ databases">
        <title>Chromosome-level genome of Tegillarca granosa.</title>
        <authorList>
            <person name="Kim J."/>
        </authorList>
    </citation>
    <scope>NUCLEOTIDE SEQUENCE [LARGE SCALE GENOMIC DNA]</scope>
    <source>
        <strain evidence="3">Teg-2019</strain>
        <tissue evidence="3">Adductor muscle</tissue>
    </source>
</reference>
<name>A0ABQ9FWI5_TEGGR</name>
<evidence type="ECO:0000259" key="2">
    <source>
        <dbReference type="Pfam" id="PF21938"/>
    </source>
</evidence>
<feature type="domain" description="CAP N-terminal" evidence="2">
    <location>
        <begin position="156"/>
        <end position="206"/>
    </location>
</feature>
<accession>A0ABQ9FWI5</accession>
<comment type="caution">
    <text evidence="3">The sequence shown here is derived from an EMBL/GenBank/DDBJ whole genome shotgun (WGS) entry which is preliminary data.</text>
</comment>
<gene>
    <name evidence="3" type="ORF">KUTeg_000089</name>
</gene>
<dbReference type="InterPro" id="IPR053950">
    <property type="entry name" value="CAP_N"/>
</dbReference>
<keyword evidence="4" id="KW-1185">Reference proteome</keyword>
<proteinExistence type="predicted"/>
<dbReference type="InterPro" id="IPR036222">
    <property type="entry name" value="CAP_N_sf"/>
</dbReference>
<dbReference type="Gene3D" id="1.25.40.330">
    <property type="entry name" value="Adenylate cyclase-associated CAP, N-terminal domain"/>
    <property type="match status" value="1"/>
</dbReference>
<protein>
    <recommendedName>
        <fullName evidence="2">CAP N-terminal domain-containing protein</fullName>
    </recommendedName>
</protein>
<dbReference type="EMBL" id="JARBDR010000018">
    <property type="protein sequence ID" value="KAJ8321618.1"/>
    <property type="molecule type" value="Genomic_DNA"/>
</dbReference>
<evidence type="ECO:0000256" key="1">
    <source>
        <dbReference type="SAM" id="MobiDB-lite"/>
    </source>
</evidence>
<sequence>MSGYIFIKMLCCCGNDDSDSDSLQDKSAGGITLIKRNIEEERKTPLSSENPRQSRGKSSEKEIRSEVKQPSIDPEEVKINGLKDLPVTEEDIKVDTVDELFGENIDEMSQQALNDAVNRLEAVANRLETLASRSPSGASKPAQEHAEVTAPYVVAFDDLVSGPFKKFIGLSEQIGGDLKTMADLVASALKQQRNLLCLASKRKEPLMVSVLNISL</sequence>
<feature type="compositionally biased region" description="Basic and acidic residues" evidence="1">
    <location>
        <begin position="57"/>
        <end position="67"/>
    </location>
</feature>
<dbReference type="PANTHER" id="PTHR10652:SF0">
    <property type="entry name" value="ADENYLYL CYCLASE-ASSOCIATED PROTEIN"/>
    <property type="match status" value="1"/>
</dbReference>
<evidence type="ECO:0000313" key="4">
    <source>
        <dbReference type="Proteomes" id="UP001217089"/>
    </source>
</evidence>
<feature type="region of interest" description="Disordered" evidence="1">
    <location>
        <begin position="18"/>
        <end position="80"/>
    </location>
</feature>
<dbReference type="Pfam" id="PF01213">
    <property type="entry name" value="CAP_N-CM"/>
    <property type="match status" value="1"/>
</dbReference>
<organism evidence="3 4">
    <name type="scientific">Tegillarca granosa</name>
    <name type="common">Malaysian cockle</name>
    <name type="synonym">Anadara granosa</name>
    <dbReference type="NCBI Taxonomy" id="220873"/>
    <lineage>
        <taxon>Eukaryota</taxon>
        <taxon>Metazoa</taxon>
        <taxon>Spiralia</taxon>
        <taxon>Lophotrochozoa</taxon>
        <taxon>Mollusca</taxon>
        <taxon>Bivalvia</taxon>
        <taxon>Autobranchia</taxon>
        <taxon>Pteriomorphia</taxon>
        <taxon>Arcoida</taxon>
        <taxon>Arcoidea</taxon>
        <taxon>Arcidae</taxon>
        <taxon>Tegillarca</taxon>
    </lineage>
</organism>
<dbReference type="InterPro" id="IPR013992">
    <property type="entry name" value="Adenylate_cyclase-assoc_CAP_N"/>
</dbReference>
<dbReference type="InterPro" id="IPR001837">
    <property type="entry name" value="Adenylate_cyclase-assoc_CAP"/>
</dbReference>
<dbReference type="PANTHER" id="PTHR10652">
    <property type="entry name" value="ADENYLYL CYCLASE-ASSOCIATED PROTEIN"/>
    <property type="match status" value="1"/>
</dbReference>
<evidence type="ECO:0000313" key="3">
    <source>
        <dbReference type="EMBL" id="KAJ8321618.1"/>
    </source>
</evidence>
<dbReference type="SUPFAM" id="SSF101278">
    <property type="entry name" value="N-terminal domain of adenylylcyclase associated protein, CAP"/>
    <property type="match status" value="1"/>
</dbReference>